<comment type="subcellular location">
    <subcellularLocation>
        <location evidence="1">Membrane</location>
        <topology evidence="1">Multi-pass membrane protein</topology>
    </subcellularLocation>
</comment>
<organism evidence="6 7">
    <name type="scientific">Hypholoma sublateritium (strain FD-334 SS-4)</name>
    <dbReference type="NCBI Taxonomy" id="945553"/>
    <lineage>
        <taxon>Eukaryota</taxon>
        <taxon>Fungi</taxon>
        <taxon>Dikarya</taxon>
        <taxon>Basidiomycota</taxon>
        <taxon>Agaricomycotina</taxon>
        <taxon>Agaricomycetes</taxon>
        <taxon>Agaricomycetidae</taxon>
        <taxon>Agaricales</taxon>
        <taxon>Agaricineae</taxon>
        <taxon>Strophariaceae</taxon>
        <taxon>Hypholoma</taxon>
    </lineage>
</organism>
<reference evidence="7" key="1">
    <citation type="submission" date="2014-04" db="EMBL/GenBank/DDBJ databases">
        <title>Evolutionary Origins and Diversification of the Mycorrhizal Mutualists.</title>
        <authorList>
            <consortium name="DOE Joint Genome Institute"/>
            <consortium name="Mycorrhizal Genomics Consortium"/>
            <person name="Kohler A."/>
            <person name="Kuo A."/>
            <person name="Nagy L.G."/>
            <person name="Floudas D."/>
            <person name="Copeland A."/>
            <person name="Barry K.W."/>
            <person name="Cichocki N."/>
            <person name="Veneault-Fourrey C."/>
            <person name="LaButti K."/>
            <person name="Lindquist E.A."/>
            <person name="Lipzen A."/>
            <person name="Lundell T."/>
            <person name="Morin E."/>
            <person name="Murat C."/>
            <person name="Riley R."/>
            <person name="Ohm R."/>
            <person name="Sun H."/>
            <person name="Tunlid A."/>
            <person name="Henrissat B."/>
            <person name="Grigoriev I.V."/>
            <person name="Hibbett D.S."/>
            <person name="Martin F."/>
        </authorList>
    </citation>
    <scope>NUCLEOTIDE SEQUENCE [LARGE SCALE GENOMIC DNA]</scope>
    <source>
        <strain evidence="7">FD-334 SS-4</strain>
    </source>
</reference>
<feature type="transmembrane region" description="Helical" evidence="5">
    <location>
        <begin position="121"/>
        <end position="138"/>
    </location>
</feature>
<dbReference type="OMA" id="GMETIGW"/>
<keyword evidence="3 5" id="KW-1133">Transmembrane helix</keyword>
<feature type="transmembrane region" description="Helical" evidence="5">
    <location>
        <begin position="159"/>
        <end position="181"/>
    </location>
</feature>
<dbReference type="Proteomes" id="UP000054270">
    <property type="component" value="Unassembled WGS sequence"/>
</dbReference>
<name>A0A0D2PY99_HYPSF</name>
<evidence type="ECO:0008006" key="8">
    <source>
        <dbReference type="Google" id="ProtNLM"/>
    </source>
</evidence>
<keyword evidence="2 5" id="KW-0812">Transmembrane</keyword>
<keyword evidence="4 5" id="KW-0472">Membrane</keyword>
<gene>
    <name evidence="6" type="ORF">HYPSUDRAFT_162133</name>
</gene>
<dbReference type="InterPro" id="IPR007568">
    <property type="entry name" value="RTA1"/>
</dbReference>
<dbReference type="GO" id="GO:0005886">
    <property type="term" value="C:plasma membrane"/>
    <property type="evidence" value="ECO:0007669"/>
    <property type="project" value="TreeGrafter"/>
</dbReference>
<evidence type="ECO:0000256" key="3">
    <source>
        <dbReference type="ARBA" id="ARBA00022989"/>
    </source>
</evidence>
<dbReference type="GO" id="GO:0000324">
    <property type="term" value="C:fungal-type vacuole"/>
    <property type="evidence" value="ECO:0007669"/>
    <property type="project" value="TreeGrafter"/>
</dbReference>
<sequence>MKKWYKERHRVFMSTTTPPPNTHPIQLLTCEDTMAGFGVDESNPDLVWYGYIPSKAITIIFVLLFNTSSILHLWQAVKYRTWFMLGTAFLCGGMETIGWAARFYSSLHPTSSMAYKIQTSLLVLAPTPLLAANFVIFGRLIRQLGQSYSRLKPRRYTMIFASCDVISLFVQGGGGGLAASAHDSNGARLGSNIILAGIILQSIIIIGFSACAIEYFVNYRRAVRTNAGFRLVSTEEASDPRQEQLPGRFTAELKRLTGALILNTTFLFVRAIYRIIELAGGWDGRIMRTQIYFNVLDGAMIALAIYCTNFAHPGAILGPSKPRRNVVYA</sequence>
<dbReference type="OrthoDB" id="3358017at2759"/>
<evidence type="ECO:0000256" key="1">
    <source>
        <dbReference type="ARBA" id="ARBA00004141"/>
    </source>
</evidence>
<feature type="transmembrane region" description="Helical" evidence="5">
    <location>
        <begin position="81"/>
        <end position="101"/>
    </location>
</feature>
<protein>
    <recommendedName>
        <fullName evidence="8">RTA1 like protein</fullName>
    </recommendedName>
</protein>
<dbReference type="PANTHER" id="PTHR31465:SF9">
    <property type="entry name" value="SPHINGOID LONG-CHAIN BASE TRANSPORTER RSB1"/>
    <property type="match status" value="1"/>
</dbReference>
<evidence type="ECO:0000256" key="5">
    <source>
        <dbReference type="SAM" id="Phobius"/>
    </source>
</evidence>
<evidence type="ECO:0000313" key="7">
    <source>
        <dbReference type="Proteomes" id="UP000054270"/>
    </source>
</evidence>
<dbReference type="STRING" id="945553.A0A0D2PY99"/>
<keyword evidence="7" id="KW-1185">Reference proteome</keyword>
<dbReference type="PANTHER" id="PTHR31465">
    <property type="entry name" value="PROTEIN RTA1-RELATED"/>
    <property type="match status" value="1"/>
</dbReference>
<accession>A0A0D2PY99</accession>
<evidence type="ECO:0000256" key="2">
    <source>
        <dbReference type="ARBA" id="ARBA00022692"/>
    </source>
</evidence>
<dbReference type="EMBL" id="KN817537">
    <property type="protein sequence ID" value="KJA24390.1"/>
    <property type="molecule type" value="Genomic_DNA"/>
</dbReference>
<feature type="transmembrane region" description="Helical" evidence="5">
    <location>
        <begin position="291"/>
        <end position="311"/>
    </location>
</feature>
<evidence type="ECO:0000313" key="6">
    <source>
        <dbReference type="EMBL" id="KJA24390.1"/>
    </source>
</evidence>
<feature type="transmembrane region" description="Helical" evidence="5">
    <location>
        <begin position="56"/>
        <end position="74"/>
    </location>
</feature>
<evidence type="ECO:0000256" key="4">
    <source>
        <dbReference type="ARBA" id="ARBA00023136"/>
    </source>
</evidence>
<feature type="transmembrane region" description="Helical" evidence="5">
    <location>
        <begin position="193"/>
        <end position="217"/>
    </location>
</feature>
<dbReference type="Pfam" id="PF04479">
    <property type="entry name" value="RTA1"/>
    <property type="match status" value="1"/>
</dbReference>
<dbReference type="AlphaFoldDB" id="A0A0D2PY99"/>
<proteinExistence type="predicted"/>